<dbReference type="SUPFAM" id="SSF53639">
    <property type="entry name" value="AraD/HMP-PK domain-like"/>
    <property type="match status" value="1"/>
</dbReference>
<organism evidence="4 5">
    <name type="scientific">candidate division TA06 bacterium SM23_40</name>
    <dbReference type="NCBI Taxonomy" id="1703774"/>
    <lineage>
        <taxon>Bacteria</taxon>
        <taxon>Bacteria division TA06</taxon>
    </lineage>
</organism>
<reference evidence="4 5" key="1">
    <citation type="journal article" date="2015" name="Microbiome">
        <title>Genomic resolution of linkages in carbon, nitrogen, and sulfur cycling among widespread estuary sediment bacteria.</title>
        <authorList>
            <person name="Baker B.J."/>
            <person name="Lazar C.S."/>
            <person name="Teske A.P."/>
            <person name="Dick G.J."/>
        </authorList>
    </citation>
    <scope>NUCLEOTIDE SEQUENCE [LARGE SCALE GENOMIC DNA]</scope>
    <source>
        <strain evidence="4">SM23_40</strain>
    </source>
</reference>
<evidence type="ECO:0000256" key="1">
    <source>
        <dbReference type="ARBA" id="ARBA00022723"/>
    </source>
</evidence>
<dbReference type="Gene3D" id="3.40.225.10">
    <property type="entry name" value="Class II aldolase/adducin N-terminal domain"/>
    <property type="match status" value="1"/>
</dbReference>
<dbReference type="GO" id="GO:0016832">
    <property type="term" value="F:aldehyde-lyase activity"/>
    <property type="evidence" value="ECO:0007669"/>
    <property type="project" value="TreeGrafter"/>
</dbReference>
<gene>
    <name evidence="4" type="ORF">AMJ82_07420</name>
</gene>
<name>A0A0S8GAT7_UNCT6</name>
<evidence type="ECO:0000313" key="4">
    <source>
        <dbReference type="EMBL" id="KPK68762.1"/>
    </source>
</evidence>
<dbReference type="Proteomes" id="UP000051717">
    <property type="component" value="Unassembled WGS sequence"/>
</dbReference>
<keyword evidence="2" id="KW-0456">Lyase</keyword>
<dbReference type="GO" id="GO:0046872">
    <property type="term" value="F:metal ion binding"/>
    <property type="evidence" value="ECO:0007669"/>
    <property type="project" value="UniProtKB-KW"/>
</dbReference>
<dbReference type="GO" id="GO:0005829">
    <property type="term" value="C:cytosol"/>
    <property type="evidence" value="ECO:0007669"/>
    <property type="project" value="TreeGrafter"/>
</dbReference>
<dbReference type="GO" id="GO:0019323">
    <property type="term" value="P:pentose catabolic process"/>
    <property type="evidence" value="ECO:0007669"/>
    <property type="project" value="TreeGrafter"/>
</dbReference>
<dbReference type="Pfam" id="PF00596">
    <property type="entry name" value="Aldolase_II"/>
    <property type="match status" value="1"/>
</dbReference>
<evidence type="ECO:0000256" key="2">
    <source>
        <dbReference type="ARBA" id="ARBA00023239"/>
    </source>
</evidence>
<feature type="domain" description="Class II aldolase/adducin N-terminal" evidence="3">
    <location>
        <begin position="3"/>
        <end position="180"/>
    </location>
</feature>
<dbReference type="PANTHER" id="PTHR22789:SF0">
    <property type="entry name" value="3-OXO-TETRONATE 4-PHOSPHATE DECARBOXYLASE-RELATED"/>
    <property type="match status" value="1"/>
</dbReference>
<dbReference type="NCBIfam" id="NF002963">
    <property type="entry name" value="PRK03634.1"/>
    <property type="match status" value="1"/>
</dbReference>
<comment type="caution">
    <text evidence="4">The sequence shown here is derived from an EMBL/GenBank/DDBJ whole genome shotgun (WGS) entry which is preliminary data.</text>
</comment>
<proteinExistence type="predicted"/>
<evidence type="ECO:0000313" key="5">
    <source>
        <dbReference type="Proteomes" id="UP000051717"/>
    </source>
</evidence>
<dbReference type="SMART" id="SM01007">
    <property type="entry name" value="Aldolase_II"/>
    <property type="match status" value="1"/>
</dbReference>
<dbReference type="EMBL" id="LJUI01000061">
    <property type="protein sequence ID" value="KPK68762.1"/>
    <property type="molecule type" value="Genomic_DNA"/>
</dbReference>
<dbReference type="InterPro" id="IPR050197">
    <property type="entry name" value="Aldolase_class_II_sugar_metab"/>
</dbReference>
<dbReference type="InterPro" id="IPR001303">
    <property type="entry name" value="Aldolase_II/adducin_N"/>
</dbReference>
<dbReference type="InterPro" id="IPR036409">
    <property type="entry name" value="Aldolase_II/adducin_N_sf"/>
</dbReference>
<dbReference type="AlphaFoldDB" id="A0A0S8GAT7"/>
<accession>A0A0S8GAT7</accession>
<dbReference type="PANTHER" id="PTHR22789">
    <property type="entry name" value="FUCULOSE PHOSPHATE ALDOLASE"/>
    <property type="match status" value="1"/>
</dbReference>
<protein>
    <recommendedName>
        <fullName evidence="3">Class II aldolase/adducin N-terminal domain-containing protein</fullName>
    </recommendedName>
</protein>
<sequence length="220" mass="24018">MPVPAPDLAGDLLLITGSLRRMRDVAVAPEENVALIRILPAGEGYLHLWGASPVTSEFPAHAAIHAVLKRAKPSLRAVLHTHPTHLIALTHLPAYADKPDVVLDRLLRLHPETRFHLPAGVGSIPYRIPGSLELGEATAQALEEFDIVLWKKHGVVAVAESLSRAFDRVEVLAKAAEIYLAVLAAGQDPTLIEGDQMALTREAYRRRARGEVTERTDSNR</sequence>
<evidence type="ECO:0000259" key="3">
    <source>
        <dbReference type="SMART" id="SM01007"/>
    </source>
</evidence>
<keyword evidence="1" id="KW-0479">Metal-binding</keyword>